<feature type="compositionally biased region" description="Polar residues" evidence="1">
    <location>
        <begin position="82"/>
        <end position="94"/>
    </location>
</feature>
<evidence type="ECO:0000313" key="2">
    <source>
        <dbReference type="EMBL" id="GAA4193852.1"/>
    </source>
</evidence>
<proteinExistence type="predicted"/>
<protein>
    <recommendedName>
        <fullName evidence="4">Acetone carboxylase</fullName>
    </recommendedName>
</protein>
<organism evidence="2 3">
    <name type="scientific">Gryllotalpicola kribbensis</name>
    <dbReference type="NCBI Taxonomy" id="993084"/>
    <lineage>
        <taxon>Bacteria</taxon>
        <taxon>Bacillati</taxon>
        <taxon>Actinomycetota</taxon>
        <taxon>Actinomycetes</taxon>
        <taxon>Micrococcales</taxon>
        <taxon>Microbacteriaceae</taxon>
        <taxon>Gryllotalpicola</taxon>
    </lineage>
</organism>
<dbReference type="EMBL" id="BAABBX010000016">
    <property type="protein sequence ID" value="GAA4193852.1"/>
    <property type="molecule type" value="Genomic_DNA"/>
</dbReference>
<keyword evidence="3" id="KW-1185">Reference proteome</keyword>
<evidence type="ECO:0000256" key="1">
    <source>
        <dbReference type="SAM" id="MobiDB-lite"/>
    </source>
</evidence>
<accession>A0ABP8AYT4</accession>
<sequence length="94" mass="10608">MSLFGEPTAHECSRAGCREAASWRLDWRNPKIHAEGRLKTWLACDEHREFLNGFLSSRGFPVMVSPLDRGDDQGRSSRRNPPVQQDPSQVRSAG</sequence>
<name>A0ABP8AYT4_9MICO</name>
<evidence type="ECO:0008006" key="4">
    <source>
        <dbReference type="Google" id="ProtNLM"/>
    </source>
</evidence>
<reference evidence="3" key="1">
    <citation type="journal article" date="2019" name="Int. J. Syst. Evol. Microbiol.">
        <title>The Global Catalogue of Microorganisms (GCM) 10K type strain sequencing project: providing services to taxonomists for standard genome sequencing and annotation.</title>
        <authorList>
            <consortium name="The Broad Institute Genomics Platform"/>
            <consortium name="The Broad Institute Genome Sequencing Center for Infectious Disease"/>
            <person name="Wu L."/>
            <person name="Ma J."/>
        </authorList>
    </citation>
    <scope>NUCLEOTIDE SEQUENCE [LARGE SCALE GENOMIC DNA]</scope>
    <source>
        <strain evidence="3">JCM 17593</strain>
    </source>
</reference>
<gene>
    <name evidence="2" type="ORF">GCM10022288_28300</name>
</gene>
<feature type="region of interest" description="Disordered" evidence="1">
    <location>
        <begin position="59"/>
        <end position="94"/>
    </location>
</feature>
<evidence type="ECO:0000313" key="3">
    <source>
        <dbReference type="Proteomes" id="UP001500213"/>
    </source>
</evidence>
<dbReference type="Proteomes" id="UP001500213">
    <property type="component" value="Unassembled WGS sequence"/>
</dbReference>
<comment type="caution">
    <text evidence="2">The sequence shown here is derived from an EMBL/GenBank/DDBJ whole genome shotgun (WGS) entry which is preliminary data.</text>
</comment>